<organism evidence="1 2">
    <name type="scientific">Chryseosolibacter histidini</name>
    <dbReference type="NCBI Taxonomy" id="2782349"/>
    <lineage>
        <taxon>Bacteria</taxon>
        <taxon>Pseudomonadati</taxon>
        <taxon>Bacteroidota</taxon>
        <taxon>Cytophagia</taxon>
        <taxon>Cytophagales</taxon>
        <taxon>Chryseotaleaceae</taxon>
        <taxon>Chryseosolibacter</taxon>
    </lineage>
</organism>
<protein>
    <submittedName>
        <fullName evidence="1">RagB/SusD family nutrient uptake outer membrane protein</fullName>
    </submittedName>
</protein>
<keyword evidence="2" id="KW-1185">Reference proteome</keyword>
<dbReference type="SUPFAM" id="SSF48452">
    <property type="entry name" value="TPR-like"/>
    <property type="match status" value="1"/>
</dbReference>
<dbReference type="Proteomes" id="UP001319200">
    <property type="component" value="Unassembled WGS sequence"/>
</dbReference>
<name>A0AAP2DMC4_9BACT</name>
<evidence type="ECO:0000313" key="1">
    <source>
        <dbReference type="EMBL" id="MBT1699003.1"/>
    </source>
</evidence>
<dbReference type="RefSeq" id="WP_254166269.1">
    <property type="nucleotide sequence ID" value="NZ_JAHESF010000020.1"/>
</dbReference>
<comment type="caution">
    <text evidence="1">The sequence shown here is derived from an EMBL/GenBank/DDBJ whole genome shotgun (WGS) entry which is preliminary data.</text>
</comment>
<evidence type="ECO:0000313" key="2">
    <source>
        <dbReference type="Proteomes" id="UP001319200"/>
    </source>
</evidence>
<accession>A0AAP2DMC4</accession>
<dbReference type="InterPro" id="IPR011990">
    <property type="entry name" value="TPR-like_helical_dom_sf"/>
</dbReference>
<gene>
    <name evidence="1" type="ORF">KK083_19065</name>
</gene>
<dbReference type="EMBL" id="JAHESF010000020">
    <property type="protein sequence ID" value="MBT1699003.1"/>
    <property type="molecule type" value="Genomic_DNA"/>
</dbReference>
<dbReference type="PROSITE" id="PS51257">
    <property type="entry name" value="PROKAR_LIPOPROTEIN"/>
    <property type="match status" value="1"/>
</dbReference>
<dbReference type="Gene3D" id="1.25.40.390">
    <property type="match status" value="1"/>
</dbReference>
<proteinExistence type="predicted"/>
<dbReference type="AlphaFoldDB" id="A0AAP2DMC4"/>
<reference evidence="1 2" key="1">
    <citation type="submission" date="2021-05" db="EMBL/GenBank/DDBJ databases">
        <title>A Polyphasic approach of four new species of the genus Ohtaekwangia: Ohtaekwangia histidinii sp. nov., Ohtaekwangia cretensis sp. nov., Ohtaekwangia indiensis sp. nov., Ohtaekwangia reichenbachii sp. nov. from diverse environment.</title>
        <authorList>
            <person name="Octaviana S."/>
        </authorList>
    </citation>
    <scope>NUCLEOTIDE SEQUENCE [LARGE SCALE GENOMIC DNA]</scope>
    <source>
        <strain evidence="1 2">PWU4</strain>
    </source>
</reference>
<sequence>MMTKKRIYRMLATAVIAGGTFVGVTSCEDMLDSKPDKALEPKQAYRNRFDADAAVIGVYGKFLGLAKHYIVLNELRADLMDVTANADVNLQQISYHQASDQNPYASPKPFYELILYCNDVLRNFDIMFADSKLLQAEYNERYSDIATLRCWLYLQVAIHWGQVPYVTEPLASVDDLKDLEGAPVLGLQEMVRELIAVMEKLPSHELYALNSTLNANIDGYSTNLFFINKKFFLGDLYLWNGDYLKAAMQYKDVMMTPVSGVAIYDSYKVKYADVASNDDLAIGYIRDKEQDYKSLINNNTQGWKSMFIRPQDPLFNSEWIWVLPFDSRFKQSSPFVDLFSNSGGKYLVRPAQLAMDQWNAQVQRNGFTFDQRGRFTYAMEGGQPVIKKHIYNYDPLLPLQRTGKWFLGRAALLHLRFAEAANRDDHSKVAWAFLNPGGIRVTYDDPAITDVTKELDTFLPYPYNFAARSTNVPFFRDDWHRHDGIRGRAYVTALTLDSVKYFNMSVKPRVLTNAEALKRDIEDKLIMEGALELAYEGNRWADLLRVAIRRNDPSFIAAKIHDKLQKAGKTAEASQAKARLEAGDWFLPFRME</sequence>